<reference evidence="1 2" key="1">
    <citation type="submission" date="2018-07" db="EMBL/GenBank/DDBJ databases">
        <title>Freshwater and sediment microbial communities from various areas in North America, analyzing microbe dynamics in response to fracking.</title>
        <authorList>
            <person name="Lamendella R."/>
        </authorList>
    </citation>
    <scope>NUCLEOTIDE SEQUENCE [LARGE SCALE GENOMIC DNA]</scope>
    <source>
        <strain evidence="1 2">105B</strain>
    </source>
</reference>
<dbReference type="EMBL" id="QPJI01000020">
    <property type="protein sequence ID" value="RCW62899.1"/>
    <property type="molecule type" value="Genomic_DNA"/>
</dbReference>
<name>A0A368X5C5_MARNT</name>
<dbReference type="AlphaFoldDB" id="A0A368X5C5"/>
<sequence>MLLKRRMNCVYKTYPPYRTGDLVGIVSEQDEPILVKWLGIIDRNGARRISGAKEVALDFAGYQADLLSSSHWLGDNQFIVGCLIDEGALAVMDGSVPLVKIRRQPV</sequence>
<protein>
    <submittedName>
        <fullName evidence="1">Uncharacterized protein</fullName>
    </submittedName>
</protein>
<accession>A0A368X5C5</accession>
<organism evidence="1 2">
    <name type="scientific">Marinobacter nauticus</name>
    <name type="common">Marinobacter hydrocarbonoclasticus</name>
    <name type="synonym">Marinobacter aquaeolei</name>
    <dbReference type="NCBI Taxonomy" id="2743"/>
    <lineage>
        <taxon>Bacteria</taxon>
        <taxon>Pseudomonadati</taxon>
        <taxon>Pseudomonadota</taxon>
        <taxon>Gammaproteobacteria</taxon>
        <taxon>Pseudomonadales</taxon>
        <taxon>Marinobacteraceae</taxon>
        <taxon>Marinobacter</taxon>
    </lineage>
</organism>
<evidence type="ECO:0000313" key="2">
    <source>
        <dbReference type="Proteomes" id="UP000253647"/>
    </source>
</evidence>
<evidence type="ECO:0000313" key="1">
    <source>
        <dbReference type="EMBL" id="RCW62899.1"/>
    </source>
</evidence>
<dbReference type="Proteomes" id="UP000253647">
    <property type="component" value="Unassembled WGS sequence"/>
</dbReference>
<gene>
    <name evidence="1" type="ORF">DET61_12021</name>
</gene>
<proteinExistence type="predicted"/>
<comment type="caution">
    <text evidence="1">The sequence shown here is derived from an EMBL/GenBank/DDBJ whole genome shotgun (WGS) entry which is preliminary data.</text>
</comment>